<dbReference type="Gene3D" id="2.30.30.240">
    <property type="entry name" value="PRC-barrel domain"/>
    <property type="match status" value="1"/>
</dbReference>
<comment type="caution">
    <text evidence="2">The sequence shown here is derived from an EMBL/GenBank/DDBJ whole genome shotgun (WGS) entry which is preliminary data.</text>
</comment>
<dbReference type="SUPFAM" id="SSF50346">
    <property type="entry name" value="PRC-barrel domain"/>
    <property type="match status" value="1"/>
</dbReference>
<feature type="domain" description="PRC-barrel" evidence="1">
    <location>
        <begin position="6"/>
        <end position="74"/>
    </location>
</feature>
<dbReference type="AlphaFoldDB" id="A0A2H0W5D2"/>
<dbReference type="Proteomes" id="UP000229056">
    <property type="component" value="Unassembled WGS sequence"/>
</dbReference>
<evidence type="ECO:0000313" key="3">
    <source>
        <dbReference type="Proteomes" id="UP000229056"/>
    </source>
</evidence>
<dbReference type="Pfam" id="PF05239">
    <property type="entry name" value="PRC"/>
    <property type="match status" value="1"/>
</dbReference>
<proteinExistence type="predicted"/>
<organism evidence="2 3">
    <name type="scientific">Candidatus Buchananbacteria bacterium CG10_big_fil_rev_8_21_14_0_10_33_19</name>
    <dbReference type="NCBI Taxonomy" id="1974525"/>
    <lineage>
        <taxon>Bacteria</taxon>
        <taxon>Candidatus Buchananiibacteriota</taxon>
    </lineage>
</organism>
<sequence length="89" mass="9942">MILTSDQLIGLKVVTKSGQILGKIKDFEFNTENSKITKYIVVSNDLVKKITAKNLVISINQIIEITIKKMIVDDNVVIDVDRVNQVVIA</sequence>
<evidence type="ECO:0000259" key="1">
    <source>
        <dbReference type="Pfam" id="PF05239"/>
    </source>
</evidence>
<name>A0A2H0W5D2_9BACT</name>
<gene>
    <name evidence="2" type="ORF">COT80_00285</name>
</gene>
<dbReference type="InterPro" id="IPR027275">
    <property type="entry name" value="PRC-brl_dom"/>
</dbReference>
<evidence type="ECO:0000313" key="2">
    <source>
        <dbReference type="EMBL" id="PIS06544.1"/>
    </source>
</evidence>
<protein>
    <recommendedName>
        <fullName evidence="1">PRC-barrel domain-containing protein</fullName>
    </recommendedName>
</protein>
<accession>A0A2H0W5D2</accession>
<reference evidence="3" key="1">
    <citation type="submission" date="2017-09" db="EMBL/GenBank/DDBJ databases">
        <title>Depth-based differentiation of microbial function through sediment-hosted aquifers and enrichment of novel symbionts in the deep terrestrial subsurface.</title>
        <authorList>
            <person name="Probst A.J."/>
            <person name="Ladd B."/>
            <person name="Jarett J.K."/>
            <person name="Geller-Mcgrath D.E."/>
            <person name="Sieber C.M.K."/>
            <person name="Emerson J.B."/>
            <person name="Anantharaman K."/>
            <person name="Thomas B.C."/>
            <person name="Malmstrom R."/>
            <person name="Stieglmeier M."/>
            <person name="Klingl A."/>
            <person name="Woyke T."/>
            <person name="Ryan C.M."/>
            <person name="Banfield J.F."/>
        </authorList>
    </citation>
    <scope>NUCLEOTIDE SEQUENCE [LARGE SCALE GENOMIC DNA]</scope>
</reference>
<dbReference type="EMBL" id="PEZY01000002">
    <property type="protein sequence ID" value="PIS06544.1"/>
    <property type="molecule type" value="Genomic_DNA"/>
</dbReference>
<dbReference type="InterPro" id="IPR011033">
    <property type="entry name" value="PRC_barrel-like_sf"/>
</dbReference>